<accession>A0A0C1IZQ6</accession>
<keyword evidence="2" id="KW-1185">Reference proteome</keyword>
<name>A0A0C1IZQ6_9BACT</name>
<organism evidence="1 2">
    <name type="scientific">Flavihumibacter solisilvae</name>
    <dbReference type="NCBI Taxonomy" id="1349421"/>
    <lineage>
        <taxon>Bacteria</taxon>
        <taxon>Pseudomonadati</taxon>
        <taxon>Bacteroidota</taxon>
        <taxon>Chitinophagia</taxon>
        <taxon>Chitinophagales</taxon>
        <taxon>Chitinophagaceae</taxon>
        <taxon>Flavihumibacter</taxon>
    </lineage>
</organism>
<evidence type="ECO:0008006" key="3">
    <source>
        <dbReference type="Google" id="ProtNLM"/>
    </source>
</evidence>
<comment type="caution">
    <text evidence="1">The sequence shown here is derived from an EMBL/GenBank/DDBJ whole genome shotgun (WGS) entry which is preliminary data.</text>
</comment>
<dbReference type="AlphaFoldDB" id="A0A0C1IZQ6"/>
<reference evidence="1 2" key="1">
    <citation type="submission" date="2014-11" db="EMBL/GenBank/DDBJ databases">
        <title>Genome sequence of Flavihumibacter solisilvae 3-3.</title>
        <authorList>
            <person name="Zhou G."/>
            <person name="Li M."/>
            <person name="Wang G."/>
        </authorList>
    </citation>
    <scope>NUCLEOTIDE SEQUENCE [LARGE SCALE GENOMIC DNA]</scope>
    <source>
        <strain evidence="1 2">3-3</strain>
    </source>
</reference>
<gene>
    <name evidence="1" type="ORF">OI18_01930</name>
</gene>
<dbReference type="InterPro" id="IPR025563">
    <property type="entry name" value="DUF4286"/>
</dbReference>
<dbReference type="Pfam" id="PF14114">
    <property type="entry name" value="DUF4286"/>
    <property type="match status" value="1"/>
</dbReference>
<sequence length="102" mass="12210">MKFIYNVTIKVDWSITEEWLQWMKEVHMPEMIQTGCFENSRLLRLMEVDESDGPTYAAQFTAPGKEEYNRYVTDFAEALRKKSYEIWGDRFIAFRSVMEVVH</sequence>
<protein>
    <recommendedName>
        <fullName evidence="3">DUF4286 domain-containing protein</fullName>
    </recommendedName>
</protein>
<dbReference type="RefSeq" id="WP_039136704.1">
    <property type="nucleotide sequence ID" value="NZ_JSVC01000002.1"/>
</dbReference>
<evidence type="ECO:0000313" key="2">
    <source>
        <dbReference type="Proteomes" id="UP000031408"/>
    </source>
</evidence>
<dbReference type="EMBL" id="JSVC01000002">
    <property type="protein sequence ID" value="KIC95984.1"/>
    <property type="molecule type" value="Genomic_DNA"/>
</dbReference>
<evidence type="ECO:0000313" key="1">
    <source>
        <dbReference type="EMBL" id="KIC95984.1"/>
    </source>
</evidence>
<dbReference type="Proteomes" id="UP000031408">
    <property type="component" value="Unassembled WGS sequence"/>
</dbReference>
<dbReference type="STRING" id="1349421.OI18_01930"/>
<proteinExistence type="predicted"/>